<name>A0A223EJP2_9BACI</name>
<dbReference type="AlphaFoldDB" id="A0A223EJP2"/>
<reference evidence="2 3" key="1">
    <citation type="submission" date="2016-10" db="EMBL/GenBank/DDBJ databases">
        <title>The whole genome sequencing and assembly of Bacillus simplex DSM 1321 strain.</title>
        <authorList>
            <person name="Park M.-K."/>
            <person name="Lee Y.-J."/>
            <person name="Yi H."/>
            <person name="Bahn Y.-S."/>
            <person name="Kim J.F."/>
            <person name="Lee D.-W."/>
        </authorList>
    </citation>
    <scope>NUCLEOTIDE SEQUENCE [LARGE SCALE GENOMIC DNA]</scope>
    <source>
        <strain evidence="2 3">DSM 1321</strain>
    </source>
</reference>
<evidence type="ECO:0000313" key="3">
    <source>
        <dbReference type="Proteomes" id="UP000214618"/>
    </source>
</evidence>
<evidence type="ECO:0000256" key="1">
    <source>
        <dbReference type="SAM" id="Phobius"/>
    </source>
</evidence>
<organism evidence="2 3">
    <name type="scientific">Peribacillus simplex NBRC 15720 = DSM 1321</name>
    <dbReference type="NCBI Taxonomy" id="1349754"/>
    <lineage>
        <taxon>Bacteria</taxon>
        <taxon>Bacillati</taxon>
        <taxon>Bacillota</taxon>
        <taxon>Bacilli</taxon>
        <taxon>Bacillales</taxon>
        <taxon>Bacillaceae</taxon>
        <taxon>Peribacillus</taxon>
    </lineage>
</organism>
<dbReference type="Proteomes" id="UP000214618">
    <property type="component" value="Chromosome"/>
</dbReference>
<accession>A0A223EJP2</accession>
<feature type="transmembrane region" description="Helical" evidence="1">
    <location>
        <begin position="31"/>
        <end position="49"/>
    </location>
</feature>
<evidence type="ECO:0000313" key="2">
    <source>
        <dbReference type="EMBL" id="ASS95456.1"/>
    </source>
</evidence>
<protein>
    <submittedName>
        <fullName evidence="2">Uncharacterized protein</fullName>
    </submittedName>
</protein>
<keyword evidence="1" id="KW-1133">Transmembrane helix</keyword>
<keyword evidence="1" id="KW-0472">Membrane</keyword>
<proteinExistence type="predicted"/>
<gene>
    <name evidence="2" type="ORF">BS1321_16985</name>
</gene>
<sequence>MWAMIGTVFTGAVISYFELPQLIKNKCWREISVYILLLLVGMTLSILLIKNITIPNPLDWITKFYDPFTSFMERILS</sequence>
<dbReference type="EMBL" id="CP017704">
    <property type="protein sequence ID" value="ASS95456.1"/>
    <property type="molecule type" value="Genomic_DNA"/>
</dbReference>
<keyword evidence="1" id="KW-0812">Transmembrane</keyword>